<accession>A0A386ZIN5</accession>
<dbReference type="OrthoDB" id="5195133at2"/>
<dbReference type="Proteomes" id="UP000267164">
    <property type="component" value="Chromosome"/>
</dbReference>
<protein>
    <submittedName>
        <fullName evidence="1">Uncharacterized protein</fullName>
    </submittedName>
</protein>
<organism evidence="1 2">
    <name type="scientific">Nocardia yunnanensis</name>
    <dbReference type="NCBI Taxonomy" id="2382165"/>
    <lineage>
        <taxon>Bacteria</taxon>
        <taxon>Bacillati</taxon>
        <taxon>Actinomycetota</taxon>
        <taxon>Actinomycetes</taxon>
        <taxon>Mycobacteriales</taxon>
        <taxon>Nocardiaceae</taxon>
        <taxon>Nocardia</taxon>
    </lineage>
</organism>
<proteinExistence type="predicted"/>
<dbReference type="RefSeq" id="WP_120739955.1">
    <property type="nucleotide sequence ID" value="NZ_CP032568.1"/>
</dbReference>
<sequence length="134" mass="14146">MVDPKELPAGPSAETVVAVGGWSARYARVLAIAGNGQHAFALVDTNGDGVEVDIDELFRDHDGRWLPGMSSGAGGSLVPAGHDAVCSVGYGEDWDGLRYAYGRGDRPGPGQVRVGGQRIAVTVEESGWWVWVRP</sequence>
<keyword evidence="2" id="KW-1185">Reference proteome</keyword>
<dbReference type="KEGG" id="nyu:D7D52_24395"/>
<evidence type="ECO:0000313" key="2">
    <source>
        <dbReference type="Proteomes" id="UP000267164"/>
    </source>
</evidence>
<reference evidence="1 2" key="1">
    <citation type="submission" date="2018-09" db="EMBL/GenBank/DDBJ databases">
        <title>Nocardia yunnanensis sp. nov., an actinomycete isolated from a soil sample.</title>
        <authorList>
            <person name="Zhang J."/>
        </authorList>
    </citation>
    <scope>NUCLEOTIDE SEQUENCE [LARGE SCALE GENOMIC DNA]</scope>
    <source>
        <strain evidence="1 2">CFHS0054</strain>
    </source>
</reference>
<name>A0A386ZIN5_9NOCA</name>
<gene>
    <name evidence="1" type="ORF">D7D52_24395</name>
</gene>
<dbReference type="EMBL" id="CP032568">
    <property type="protein sequence ID" value="AYF76439.1"/>
    <property type="molecule type" value="Genomic_DNA"/>
</dbReference>
<dbReference type="AlphaFoldDB" id="A0A386ZIN5"/>
<evidence type="ECO:0000313" key="1">
    <source>
        <dbReference type="EMBL" id="AYF76439.1"/>
    </source>
</evidence>